<evidence type="ECO:0000313" key="3">
    <source>
        <dbReference type="Proteomes" id="UP000012174"/>
    </source>
</evidence>
<evidence type="ECO:0000256" key="1">
    <source>
        <dbReference type="SAM" id="MobiDB-lite"/>
    </source>
</evidence>
<feature type="region of interest" description="Disordered" evidence="1">
    <location>
        <begin position="1"/>
        <end position="38"/>
    </location>
</feature>
<dbReference type="STRING" id="1287681.M7SMK7"/>
<dbReference type="Proteomes" id="UP000012174">
    <property type="component" value="Unassembled WGS sequence"/>
</dbReference>
<reference evidence="3" key="1">
    <citation type="journal article" date="2013" name="Genome Announc.">
        <title>Draft genome sequence of the grapevine dieback fungus Eutypa lata UCR-EL1.</title>
        <authorList>
            <person name="Blanco-Ulate B."/>
            <person name="Rolshausen P.E."/>
            <person name="Cantu D."/>
        </authorList>
    </citation>
    <scope>NUCLEOTIDE SEQUENCE [LARGE SCALE GENOMIC DNA]</scope>
    <source>
        <strain evidence="3">UCR-EL1</strain>
    </source>
</reference>
<organism evidence="2 3">
    <name type="scientific">Eutypa lata (strain UCR-EL1)</name>
    <name type="common">Grapevine dieback disease fungus</name>
    <name type="synonym">Eutypa armeniacae</name>
    <dbReference type="NCBI Taxonomy" id="1287681"/>
    <lineage>
        <taxon>Eukaryota</taxon>
        <taxon>Fungi</taxon>
        <taxon>Dikarya</taxon>
        <taxon>Ascomycota</taxon>
        <taxon>Pezizomycotina</taxon>
        <taxon>Sordariomycetes</taxon>
        <taxon>Xylariomycetidae</taxon>
        <taxon>Xylariales</taxon>
        <taxon>Diatrypaceae</taxon>
        <taxon>Eutypa</taxon>
    </lineage>
</organism>
<proteinExistence type="predicted"/>
<evidence type="ECO:0000313" key="2">
    <source>
        <dbReference type="EMBL" id="EMR65623.1"/>
    </source>
</evidence>
<accession>M7SMK7</accession>
<dbReference type="EMBL" id="KB706819">
    <property type="protein sequence ID" value="EMR65623.1"/>
    <property type="molecule type" value="Genomic_DNA"/>
</dbReference>
<keyword evidence="3" id="KW-1185">Reference proteome</keyword>
<dbReference type="OrthoDB" id="5424692at2759"/>
<feature type="region of interest" description="Disordered" evidence="1">
    <location>
        <begin position="149"/>
        <end position="224"/>
    </location>
</feature>
<name>M7SMK7_EUTLA</name>
<protein>
    <submittedName>
        <fullName evidence="2">Putative serine arginine repetitive matrix protein 1 protein</fullName>
    </submittedName>
</protein>
<feature type="compositionally biased region" description="Low complexity" evidence="1">
    <location>
        <begin position="184"/>
        <end position="196"/>
    </location>
</feature>
<dbReference type="AlphaFoldDB" id="M7SMK7"/>
<dbReference type="HOGENOM" id="CLU_863389_0_0_1"/>
<dbReference type="KEGG" id="ela:UCREL1_7400"/>
<sequence>MDRDSRSRRYDDGEVTRYGAESEETPVIAGDETIDPDETLPLAVPLRDEVLSAVVRRADSPRQDGMTEIEILEIIGIEVACDPRGEALIQGPDLDPLTGSVTVVPEVPLGPHLPLFNEPARTEVVHVVQNDEMIAMTATQTWPRIKRSAEPSRYLECTDPLPDYGPPRGIDESRCVPSTPVSHSQQQQQQLSSSSSKPFDPPKGPAADKNKQQQQQPPQPPSFAQQLLASMPPLLLPGGKIDPAQLAMDTGVLPELQAHTQRLKEEEERIREEKYVKEERLRRSLAEWDRMERESKVMELRDQLAEQSLKKISGEGTGGAAF</sequence>
<gene>
    <name evidence="2" type="ORF">UCREL1_7400</name>
</gene>
<feature type="compositionally biased region" description="Basic and acidic residues" evidence="1">
    <location>
        <begin position="1"/>
        <end position="15"/>
    </location>
</feature>
<dbReference type="eggNOG" id="ENOG502S6JQ">
    <property type="taxonomic scope" value="Eukaryota"/>
</dbReference>